<gene>
    <name evidence="5" type="ORF">ACFFIC_15440</name>
</gene>
<evidence type="ECO:0000313" key="6">
    <source>
        <dbReference type="Proteomes" id="UP001589789"/>
    </source>
</evidence>
<evidence type="ECO:0000256" key="2">
    <source>
        <dbReference type="ARBA" id="ARBA00022679"/>
    </source>
</evidence>
<dbReference type="Pfam" id="PF05853">
    <property type="entry name" value="BKACE"/>
    <property type="match status" value="1"/>
</dbReference>
<dbReference type="RefSeq" id="WP_377051881.1">
    <property type="nucleotide sequence ID" value="NZ_JBHLVZ010000043.1"/>
</dbReference>
<keyword evidence="2" id="KW-0808">Transferase</keyword>
<keyword evidence="4" id="KW-0862">Zinc</keyword>
<keyword evidence="6" id="KW-1185">Reference proteome</keyword>
<dbReference type="EMBL" id="JBHLVZ010000043">
    <property type="protein sequence ID" value="MFC0386931.1"/>
    <property type="molecule type" value="Genomic_DNA"/>
</dbReference>
<keyword evidence="3" id="KW-0479">Metal-binding</keyword>
<accession>A0ABV6ITJ4</accession>
<dbReference type="InterPro" id="IPR013785">
    <property type="entry name" value="Aldolase_TIM"/>
</dbReference>
<dbReference type="PANTHER" id="PTHR37418">
    <property type="entry name" value="3-KETO-5-AMINOHEXANOATE CLEAVAGE ENZYME-RELATED"/>
    <property type="match status" value="1"/>
</dbReference>
<sequence>MRSIRDEVFITCAVTGNLTTREQHPELPVTPEEIANAALAAAEEGAAVVHLHVRDPATGKPSMELEYYKDVVARIRGRNKDLIINLTTGPGGRFVVGEEDPKVAGPGTTLTTPEIRTAHITALRPDIATLDLNTMNSGREVVINTPRNVRRMAAFLREAGAVPEIELFDSGDIALMRDMLADGSLAAPALTSFVMGVKYGFQPSPETVVYARNLLPADAQFTAIGIGRSAFPMLAQSILAGGHARVGLEDATMIARGVLAPSNAAMVEKARRMVEDLGPRVVGPARAREIIGLS</sequence>
<dbReference type="Gene3D" id="3.20.20.70">
    <property type="entry name" value="Aldolase class I"/>
    <property type="match status" value="1"/>
</dbReference>
<protein>
    <submittedName>
        <fullName evidence="5">3-keto-5-aminohexanoate cleavage protein</fullName>
    </submittedName>
</protein>
<dbReference type="InterPro" id="IPR008567">
    <property type="entry name" value="BKACE"/>
</dbReference>
<name>A0ABV6ITJ4_9PROT</name>
<evidence type="ECO:0000256" key="4">
    <source>
        <dbReference type="ARBA" id="ARBA00022833"/>
    </source>
</evidence>
<dbReference type="Proteomes" id="UP001589789">
    <property type="component" value="Unassembled WGS sequence"/>
</dbReference>
<dbReference type="PANTHER" id="PTHR37418:SF2">
    <property type="entry name" value="3-KETO-5-AMINOHEXANOATE CLEAVAGE ENZYME"/>
    <property type="match status" value="1"/>
</dbReference>
<evidence type="ECO:0000256" key="3">
    <source>
        <dbReference type="ARBA" id="ARBA00022723"/>
    </source>
</evidence>
<evidence type="ECO:0000313" key="5">
    <source>
        <dbReference type="EMBL" id="MFC0386931.1"/>
    </source>
</evidence>
<proteinExistence type="predicted"/>
<comment type="caution">
    <text evidence="5">The sequence shown here is derived from an EMBL/GenBank/DDBJ whole genome shotgun (WGS) entry which is preliminary data.</text>
</comment>
<organism evidence="5 6">
    <name type="scientific">Muricoccus vinaceus</name>
    <dbReference type="NCBI Taxonomy" id="424704"/>
    <lineage>
        <taxon>Bacteria</taxon>
        <taxon>Pseudomonadati</taxon>
        <taxon>Pseudomonadota</taxon>
        <taxon>Alphaproteobacteria</taxon>
        <taxon>Acetobacterales</taxon>
        <taxon>Roseomonadaceae</taxon>
        <taxon>Muricoccus</taxon>
    </lineage>
</organism>
<comment type="cofactor">
    <cofactor evidence="1">
        <name>Zn(2+)</name>
        <dbReference type="ChEBI" id="CHEBI:29105"/>
    </cofactor>
</comment>
<evidence type="ECO:0000256" key="1">
    <source>
        <dbReference type="ARBA" id="ARBA00001947"/>
    </source>
</evidence>
<reference evidence="5 6" key="1">
    <citation type="submission" date="2024-09" db="EMBL/GenBank/DDBJ databases">
        <authorList>
            <person name="Sun Q."/>
            <person name="Mori K."/>
        </authorList>
    </citation>
    <scope>NUCLEOTIDE SEQUENCE [LARGE SCALE GENOMIC DNA]</scope>
    <source>
        <strain evidence="5 6">CCM 7468</strain>
    </source>
</reference>